<gene>
    <name evidence="2" type="ORF">CK820_G0046754</name>
</gene>
<sequence length="116" mass="12294">LRWQLFGALDGEPRPGPPSPRPGPARAGEGRRGLPGGRRDRAWALAASLATRAEAAALRPRRETHRSGAEGNAGSQKRDPDQSLRPQVQEGSARPPSAVACEDCSCRDEKVAPLAP</sequence>
<feature type="region of interest" description="Disordered" evidence="1">
    <location>
        <begin position="1"/>
        <end position="40"/>
    </location>
</feature>
<feature type="compositionally biased region" description="Pro residues" evidence="1">
    <location>
        <begin position="14"/>
        <end position="23"/>
    </location>
</feature>
<evidence type="ECO:0000313" key="2">
    <source>
        <dbReference type="EMBL" id="PNI23398.1"/>
    </source>
</evidence>
<comment type="caution">
    <text evidence="2">The sequence shown here is derived from an EMBL/GenBank/DDBJ whole genome shotgun (WGS) entry which is preliminary data.</text>
</comment>
<feature type="non-terminal residue" evidence="2">
    <location>
        <position position="1"/>
    </location>
</feature>
<dbReference type="Proteomes" id="UP000236370">
    <property type="component" value="Unassembled WGS sequence"/>
</dbReference>
<name>A0A2J8JKU0_PANTR</name>
<feature type="compositionally biased region" description="Basic and acidic residues" evidence="1">
    <location>
        <begin position="28"/>
        <end position="40"/>
    </location>
</feature>
<accession>A0A2J8JKU0</accession>
<feature type="region of interest" description="Disordered" evidence="1">
    <location>
        <begin position="55"/>
        <end position="116"/>
    </location>
</feature>
<proteinExistence type="predicted"/>
<evidence type="ECO:0000313" key="3">
    <source>
        <dbReference type="Proteomes" id="UP000236370"/>
    </source>
</evidence>
<dbReference type="EMBL" id="NBAG03000449">
    <property type="protein sequence ID" value="PNI23398.1"/>
    <property type="molecule type" value="Genomic_DNA"/>
</dbReference>
<protein>
    <submittedName>
        <fullName evidence="2">DPH1 isoform 17</fullName>
    </submittedName>
</protein>
<organism evidence="2 3">
    <name type="scientific">Pan troglodytes</name>
    <name type="common">Chimpanzee</name>
    <dbReference type="NCBI Taxonomy" id="9598"/>
    <lineage>
        <taxon>Eukaryota</taxon>
        <taxon>Metazoa</taxon>
        <taxon>Chordata</taxon>
        <taxon>Craniata</taxon>
        <taxon>Vertebrata</taxon>
        <taxon>Euteleostomi</taxon>
        <taxon>Mammalia</taxon>
        <taxon>Eutheria</taxon>
        <taxon>Euarchontoglires</taxon>
        <taxon>Primates</taxon>
        <taxon>Haplorrhini</taxon>
        <taxon>Catarrhini</taxon>
        <taxon>Hominidae</taxon>
        <taxon>Pan</taxon>
    </lineage>
</organism>
<feature type="compositionally biased region" description="Basic and acidic residues" evidence="1">
    <location>
        <begin position="104"/>
        <end position="116"/>
    </location>
</feature>
<dbReference type="AlphaFoldDB" id="A0A2J8JKU0"/>
<evidence type="ECO:0000256" key="1">
    <source>
        <dbReference type="SAM" id="MobiDB-lite"/>
    </source>
</evidence>
<reference evidence="2 3" key="1">
    <citation type="submission" date="2017-12" db="EMBL/GenBank/DDBJ databases">
        <title>High-resolution comparative analysis of great ape genomes.</title>
        <authorList>
            <person name="Pollen A."/>
            <person name="Hastie A."/>
            <person name="Hormozdiari F."/>
            <person name="Dougherty M."/>
            <person name="Liu R."/>
            <person name="Chaisson M."/>
            <person name="Hoppe E."/>
            <person name="Hill C."/>
            <person name="Pang A."/>
            <person name="Hillier L."/>
            <person name="Baker C."/>
            <person name="Armstrong J."/>
            <person name="Shendure J."/>
            <person name="Paten B."/>
            <person name="Wilson R."/>
            <person name="Chao H."/>
            <person name="Schneider V."/>
            <person name="Ventura M."/>
            <person name="Kronenberg Z."/>
            <person name="Murali S."/>
            <person name="Gordon D."/>
            <person name="Cantsilieris S."/>
            <person name="Munson K."/>
            <person name="Nelson B."/>
            <person name="Raja A."/>
            <person name="Underwood J."/>
            <person name="Diekhans M."/>
            <person name="Fiddes I."/>
            <person name="Haussler D."/>
            <person name="Eichler E."/>
        </authorList>
    </citation>
    <scope>NUCLEOTIDE SEQUENCE [LARGE SCALE GENOMIC DNA]</scope>
    <source>
        <strain evidence="2">Yerkes chimp pedigree #C0471</strain>
    </source>
</reference>